<dbReference type="GO" id="GO:0004026">
    <property type="term" value="F:alcohol O-acetyltransferase activity"/>
    <property type="evidence" value="ECO:0007669"/>
    <property type="project" value="UniProtKB-EC"/>
</dbReference>
<reference evidence="1 2" key="1">
    <citation type="journal article" date="2012" name="Eukaryot. Cell">
        <title>Draft genome sequence of Wickerhamomyces ciferrii NRRL Y-1031 F-60-10.</title>
        <authorList>
            <person name="Schneider J."/>
            <person name="Andrea H."/>
            <person name="Blom J."/>
            <person name="Jaenicke S."/>
            <person name="Ruckert C."/>
            <person name="Schorsch C."/>
            <person name="Szczepanowski R."/>
            <person name="Farwick M."/>
            <person name="Goesmann A."/>
            <person name="Puhler A."/>
            <person name="Schaffer S."/>
            <person name="Tauch A."/>
            <person name="Kohler T."/>
            <person name="Brinkrolf K."/>
        </authorList>
    </citation>
    <scope>NUCLEOTIDE SEQUENCE [LARGE SCALE GENOMIC DNA]</scope>
    <source>
        <strain evidence="2">ATCC 14091 / BCRC 22168 / CBS 111 / JCM 3599 / NBRC 0793 / NRRL Y-1031 F-60-10</strain>
    </source>
</reference>
<protein>
    <submittedName>
        <fullName evidence="1">Alcohol O-acetyltransferase 1</fullName>
        <ecNumber evidence="1">2.3.1.84</ecNumber>
    </submittedName>
</protein>
<evidence type="ECO:0000313" key="2">
    <source>
        <dbReference type="Proteomes" id="UP000009328"/>
    </source>
</evidence>
<evidence type="ECO:0000313" key="1">
    <source>
        <dbReference type="EMBL" id="CCH46797.1"/>
    </source>
</evidence>
<sequence>MSLNFKYVKDKSEKALADLSKKLQTGHARRMGGTENHFAMFQRLKIYQSYHISATYDREVVDPQLLFKSLRNIIVKNPFLASAAVTQDIPYEIKPRPNDFLKVLDQVKFDDLVWDLRTELKGLPLNKISENLNHRILPYEDGKLFWRVGLIDNNTLAFMTNHVVHDGITAKNFFHDLTQEFNSKDPIEPVDIKNTPLFDYSKDITSKSLIPSSAESIIDYTPPNWYLPEFLTNLFIVNKIVDQTPSKPNEGSYFHTFNINNEQISQIKSKLAKHSDPKGSRLTITSYLQNAWLHTGTKLKLYKNRLGYSGFVVPIDARRYFPSDTPQELYRYGLNTSGFVVHQYPVPELKWKTISTIDKYLKKLVNTKRSIFATGFFSSEKLLKDKHLDVDFLETSKFQYRGGTILTNIGIMGSNELVKDGYNIVDSVFSHHVNGLFYDFSILTVSTKANGLNFVISAPKSTGQEKLDQVGEEFKKIILSDDIV</sequence>
<dbReference type="HOGENOM" id="CLU_043707_0_0_1"/>
<dbReference type="PANTHER" id="PTHR28037:SF1">
    <property type="entry name" value="ALCOHOL O-ACETYLTRANSFERASE 1-RELATED"/>
    <property type="match status" value="1"/>
</dbReference>
<organism evidence="1 2">
    <name type="scientific">Wickerhamomyces ciferrii (strain ATCC 14091 / BCRC 22168 / CBS 111 / JCM 3599 / NBRC 0793 / NRRL Y-1031 F-60-10)</name>
    <name type="common">Yeast</name>
    <name type="synonym">Pichia ciferrii</name>
    <dbReference type="NCBI Taxonomy" id="1206466"/>
    <lineage>
        <taxon>Eukaryota</taxon>
        <taxon>Fungi</taxon>
        <taxon>Dikarya</taxon>
        <taxon>Ascomycota</taxon>
        <taxon>Saccharomycotina</taxon>
        <taxon>Saccharomycetes</taxon>
        <taxon>Phaffomycetales</taxon>
        <taxon>Wickerhamomycetaceae</taxon>
        <taxon>Wickerhamomyces</taxon>
    </lineage>
</organism>
<gene>
    <name evidence="1" type="ORF">BN7_6396</name>
</gene>
<dbReference type="STRING" id="1206466.K0KXN8"/>
<dbReference type="eggNOG" id="ENOG502QTAU">
    <property type="taxonomic scope" value="Eukaryota"/>
</dbReference>
<dbReference type="GO" id="GO:0008080">
    <property type="term" value="F:N-acetyltransferase activity"/>
    <property type="evidence" value="ECO:0007669"/>
    <property type="project" value="TreeGrafter"/>
</dbReference>
<dbReference type="InParanoid" id="K0KXN8"/>
<dbReference type="InterPro" id="IPR052058">
    <property type="entry name" value="Alcohol_O-acetyltransferase"/>
</dbReference>
<dbReference type="EC" id="2.3.1.84" evidence="1"/>
<dbReference type="InterPro" id="IPR010828">
    <property type="entry name" value="Atf2/Sli1-like"/>
</dbReference>
<dbReference type="Pfam" id="PF07247">
    <property type="entry name" value="AATase"/>
    <property type="match status" value="1"/>
</dbReference>
<name>K0KXN8_WICCF</name>
<dbReference type="EMBL" id="CAIF01000272">
    <property type="protein sequence ID" value="CCH46797.1"/>
    <property type="molecule type" value="Genomic_DNA"/>
</dbReference>
<keyword evidence="1" id="KW-0808">Transferase</keyword>
<dbReference type="PANTHER" id="PTHR28037">
    <property type="entry name" value="ALCOHOL O-ACETYLTRANSFERASE 1-RELATED"/>
    <property type="match status" value="1"/>
</dbReference>
<keyword evidence="2" id="KW-1185">Reference proteome</keyword>
<proteinExistence type="predicted"/>
<dbReference type="AlphaFoldDB" id="K0KXN8"/>
<accession>K0KXN8</accession>
<keyword evidence="1" id="KW-0012">Acyltransferase</keyword>
<comment type="caution">
    <text evidence="1">The sequence shown here is derived from an EMBL/GenBank/DDBJ whole genome shotgun (WGS) entry which is preliminary data.</text>
</comment>
<dbReference type="Proteomes" id="UP000009328">
    <property type="component" value="Unassembled WGS sequence"/>
</dbReference>